<dbReference type="Gene3D" id="2.60.120.620">
    <property type="entry name" value="q2cbj1_9rhob like domain"/>
    <property type="match status" value="1"/>
</dbReference>
<dbReference type="Pfam" id="PF13640">
    <property type="entry name" value="2OG-FeII_Oxy_3"/>
    <property type="match status" value="1"/>
</dbReference>
<dbReference type="Proteomes" id="UP000611723">
    <property type="component" value="Unassembled WGS sequence"/>
</dbReference>
<protein>
    <submittedName>
        <fullName evidence="2">2OG-Fe(II) oxygenase</fullName>
    </submittedName>
</protein>
<accession>A0A934X217</accession>
<name>A0A934X217_9BACT</name>
<evidence type="ECO:0000313" key="3">
    <source>
        <dbReference type="Proteomes" id="UP000611723"/>
    </source>
</evidence>
<dbReference type="RefSeq" id="WP_201432693.1">
    <property type="nucleotide sequence ID" value="NZ_JAEQBW010000013.1"/>
</dbReference>
<dbReference type="InterPro" id="IPR051842">
    <property type="entry name" value="uS12_prolyl_hydroxylase"/>
</dbReference>
<organism evidence="2 3">
    <name type="scientific">Marivirga aurantiaca</name>
    <dbReference type="NCBI Taxonomy" id="2802615"/>
    <lineage>
        <taxon>Bacteria</taxon>
        <taxon>Pseudomonadati</taxon>
        <taxon>Bacteroidota</taxon>
        <taxon>Cytophagia</taxon>
        <taxon>Cytophagales</taxon>
        <taxon>Marivirgaceae</taxon>
        <taxon>Marivirga</taxon>
    </lineage>
</organism>
<comment type="caution">
    <text evidence="2">The sequence shown here is derived from an EMBL/GenBank/DDBJ whole genome shotgun (WGS) entry which is preliminary data.</text>
</comment>
<gene>
    <name evidence="2" type="ORF">JKA74_18325</name>
</gene>
<dbReference type="PANTHER" id="PTHR12117:SF0">
    <property type="entry name" value="PROLYL 3-HYDROXYLASE OGFOD1"/>
    <property type="match status" value="1"/>
</dbReference>
<dbReference type="AlphaFoldDB" id="A0A934X217"/>
<dbReference type="PANTHER" id="PTHR12117">
    <property type="entry name" value="HISTONE ACETYLTRANSFERASE COMPLEX"/>
    <property type="match status" value="1"/>
</dbReference>
<proteinExistence type="predicted"/>
<sequence length="259" mass="30636">MNLININKLNNDLDQLRILYQSKKPFRYITIEDFFYKEKAKEIHESYPTITDGKWDGTTYLDQKNKFQKTKFEEGSIFKQVFDELNGEEFLNWLNSLTDMELPLIADDELFGGGLHQSINGAYLNVHIDYNIHPKTKYHRRLNVLVYMNEKWEENWGGNLELWDFTNDKKELLEKITPNWNKCVIFETNQISYHGHPQAVDVPYEINRKSIATYYYTEDRPDHEKATAHNTIYKNTEGIKGSVKRFFSGIKAAKERFLG</sequence>
<keyword evidence="3" id="KW-1185">Reference proteome</keyword>
<dbReference type="InterPro" id="IPR044862">
    <property type="entry name" value="Pro_4_hyd_alph_FE2OG_OXY"/>
</dbReference>
<dbReference type="EMBL" id="JAEQBW010000013">
    <property type="protein sequence ID" value="MBK6267007.1"/>
    <property type="molecule type" value="Genomic_DNA"/>
</dbReference>
<reference evidence="2" key="1">
    <citation type="submission" date="2021-01" db="EMBL/GenBank/DDBJ databases">
        <title>Marivirga aurantiaca sp. nov., isolated from intertidal surface sediments.</title>
        <authorList>
            <person name="Zhang M."/>
        </authorList>
    </citation>
    <scope>NUCLEOTIDE SEQUENCE</scope>
    <source>
        <strain evidence="2">S37H4</strain>
    </source>
</reference>
<evidence type="ECO:0000259" key="1">
    <source>
        <dbReference type="Pfam" id="PF13640"/>
    </source>
</evidence>
<evidence type="ECO:0000313" key="2">
    <source>
        <dbReference type="EMBL" id="MBK6267007.1"/>
    </source>
</evidence>
<feature type="domain" description="Prolyl 4-hydroxylase alpha subunit Fe(2+) 2OG dioxygenase" evidence="1">
    <location>
        <begin position="120"/>
        <end position="216"/>
    </location>
</feature>